<dbReference type="Proteomes" id="UP000617041">
    <property type="component" value="Unassembled WGS sequence"/>
</dbReference>
<dbReference type="InterPro" id="IPR016162">
    <property type="entry name" value="Ald_DH_N"/>
</dbReference>
<dbReference type="CDD" id="cd07109">
    <property type="entry name" value="ALDH_AAS00426"/>
    <property type="match status" value="1"/>
</dbReference>
<feature type="active site" evidence="3">
    <location>
        <position position="257"/>
    </location>
</feature>
<dbReference type="Gene3D" id="3.40.605.10">
    <property type="entry name" value="Aldehyde Dehydrogenase, Chain A, domain 1"/>
    <property type="match status" value="1"/>
</dbReference>
<comment type="similarity">
    <text evidence="1 4">Belongs to the aldehyde dehydrogenase family.</text>
</comment>
<evidence type="ECO:0000313" key="7">
    <source>
        <dbReference type="EMBL" id="MBK0392554.1"/>
    </source>
</evidence>
<dbReference type="Pfam" id="PF00171">
    <property type="entry name" value="Aldedh"/>
    <property type="match status" value="1"/>
</dbReference>
<dbReference type="SUPFAM" id="SSF53720">
    <property type="entry name" value="ALDH-like"/>
    <property type="match status" value="1"/>
</dbReference>
<dbReference type="RefSeq" id="WP_200787484.1">
    <property type="nucleotide sequence ID" value="NZ_JAEDAO010000001.1"/>
</dbReference>
<proteinExistence type="inferred from homology"/>
<gene>
    <name evidence="7" type="ORF">I8E28_08115</name>
</gene>
<evidence type="ECO:0000259" key="6">
    <source>
        <dbReference type="Pfam" id="PF00171"/>
    </source>
</evidence>
<name>A0A934PXZ8_9BURK</name>
<reference evidence="7" key="1">
    <citation type="submission" date="2020-12" db="EMBL/GenBank/DDBJ databases">
        <title>Ramlibacter sp. nov., isolated from a freshwater alga, Cryptomonas.</title>
        <authorList>
            <person name="Kim H.M."/>
            <person name="Jeon C.O."/>
        </authorList>
    </citation>
    <scope>NUCLEOTIDE SEQUENCE</scope>
    <source>
        <strain evidence="7">CrO1</strain>
    </source>
</reference>
<feature type="domain" description="Aldehyde dehydrogenase" evidence="6">
    <location>
        <begin position="23"/>
        <end position="483"/>
    </location>
</feature>
<dbReference type="FunFam" id="3.40.605.10:FF:000001">
    <property type="entry name" value="Aldehyde dehydrogenase 1"/>
    <property type="match status" value="1"/>
</dbReference>
<organism evidence="7 8">
    <name type="scientific">Ramlibacter algicola</name>
    <dbReference type="NCBI Taxonomy" id="2795217"/>
    <lineage>
        <taxon>Bacteria</taxon>
        <taxon>Pseudomonadati</taxon>
        <taxon>Pseudomonadota</taxon>
        <taxon>Betaproteobacteria</taxon>
        <taxon>Burkholderiales</taxon>
        <taxon>Comamonadaceae</taxon>
        <taxon>Ramlibacter</taxon>
    </lineage>
</organism>
<comment type="caution">
    <text evidence="7">The sequence shown here is derived from an EMBL/GenBank/DDBJ whole genome shotgun (WGS) entry which is preliminary data.</text>
</comment>
<accession>A0A934PXZ8</accession>
<feature type="region of interest" description="Disordered" evidence="5">
    <location>
        <begin position="1"/>
        <end position="20"/>
    </location>
</feature>
<protein>
    <submittedName>
        <fullName evidence="7">Aldehyde dehydrogenase family protein</fullName>
    </submittedName>
</protein>
<dbReference type="Gene3D" id="3.40.309.10">
    <property type="entry name" value="Aldehyde Dehydrogenase, Chain A, domain 2"/>
    <property type="match status" value="1"/>
</dbReference>
<dbReference type="InterPro" id="IPR016163">
    <property type="entry name" value="Ald_DH_C"/>
</dbReference>
<dbReference type="PROSITE" id="PS00687">
    <property type="entry name" value="ALDEHYDE_DEHYDR_GLU"/>
    <property type="match status" value="1"/>
</dbReference>
<dbReference type="FunFam" id="3.40.309.10:FF:000012">
    <property type="entry name" value="Betaine aldehyde dehydrogenase"/>
    <property type="match status" value="1"/>
</dbReference>
<dbReference type="GO" id="GO:0004030">
    <property type="term" value="F:aldehyde dehydrogenase [NAD(P)+] activity"/>
    <property type="evidence" value="ECO:0007669"/>
    <property type="project" value="UniProtKB-ARBA"/>
</dbReference>
<dbReference type="InterPro" id="IPR029510">
    <property type="entry name" value="Ald_DH_CS_GLU"/>
</dbReference>
<keyword evidence="2 4" id="KW-0560">Oxidoreductase</keyword>
<dbReference type="EMBL" id="JAEDAO010000001">
    <property type="protein sequence ID" value="MBK0392554.1"/>
    <property type="molecule type" value="Genomic_DNA"/>
</dbReference>
<evidence type="ECO:0000256" key="1">
    <source>
        <dbReference type="ARBA" id="ARBA00009986"/>
    </source>
</evidence>
<evidence type="ECO:0000313" key="8">
    <source>
        <dbReference type="Proteomes" id="UP000617041"/>
    </source>
</evidence>
<dbReference type="PANTHER" id="PTHR11699">
    <property type="entry name" value="ALDEHYDE DEHYDROGENASE-RELATED"/>
    <property type="match status" value="1"/>
</dbReference>
<evidence type="ECO:0000256" key="4">
    <source>
        <dbReference type="RuleBase" id="RU003345"/>
    </source>
</evidence>
<dbReference type="AlphaFoldDB" id="A0A934PXZ8"/>
<keyword evidence="8" id="KW-1185">Reference proteome</keyword>
<dbReference type="InterPro" id="IPR015590">
    <property type="entry name" value="Aldehyde_DH_dom"/>
</dbReference>
<evidence type="ECO:0000256" key="3">
    <source>
        <dbReference type="PROSITE-ProRule" id="PRU10007"/>
    </source>
</evidence>
<sequence length="488" mass="51081">MTHAPSLPTTAAPGGHHHVGGQWRAGASSIEVTCPADGAVLARLAAGDAADIDAAVRAAREALAGPWGRLSATARGRLLCKLADAVLRDVERLAWIEALDTGKPITLARNDVKVLARYLEYYGTAADKVLGQVIPFEPGYSVKVVREPHGVTGHIIPWNYPVQMFGRSVAPALAMGNACVVKPAEDASLTSLEIAALALEAGFPAGVLNVVTGYGDAAGAALAAHPDINYISFTGSPRVGALVQQAAAVNSVRVCLELGGKSPQVVFADADLDRCAATVVKAITQNAGQTCSAGSRVLVQRAVFDEFMQKVAAGFEQLRVGDPWDDPDLGPVINRVQRQRVQRYVDQAIAEGVPVLGRARVADSLLARGHFVAPIVFGPVPRDNAIACEEVFGPVLAALAFDDEEDAVALANGTDYGLVAAVWTRDGDRAARLVQRLAAGQCFINCYGAGGGVELPFGGVKRSGHGREKGLLALEDMSTTKTIVHFHG</sequence>
<evidence type="ECO:0000256" key="2">
    <source>
        <dbReference type="ARBA" id="ARBA00023002"/>
    </source>
</evidence>
<dbReference type="InterPro" id="IPR016161">
    <property type="entry name" value="Ald_DH/histidinol_DH"/>
</dbReference>
<evidence type="ECO:0000256" key="5">
    <source>
        <dbReference type="SAM" id="MobiDB-lite"/>
    </source>
</evidence>